<name>A0A2U3BAX9_9VIBR</name>
<dbReference type="Gene3D" id="3.10.20.280">
    <property type="entry name" value="RnfH-like"/>
    <property type="match status" value="1"/>
</dbReference>
<dbReference type="HAMAP" id="MF_00460">
    <property type="entry name" value="UPF0125_RnfH"/>
    <property type="match status" value="1"/>
</dbReference>
<dbReference type="OrthoDB" id="9796575at2"/>
<dbReference type="InterPro" id="IPR005346">
    <property type="entry name" value="RnfH"/>
</dbReference>
<accession>A0A2U3BAX9</accession>
<dbReference type="InterPro" id="IPR037021">
    <property type="entry name" value="RnfH_sf"/>
</dbReference>
<proteinExistence type="inferred from homology"/>
<evidence type="ECO:0000256" key="2">
    <source>
        <dbReference type="HAMAP-Rule" id="MF_00460"/>
    </source>
</evidence>
<comment type="caution">
    <text evidence="3">The sequence shown here is derived from an EMBL/GenBank/DDBJ whole genome shotgun (WGS) entry which is preliminary data.</text>
</comment>
<organism evidence="3 4">
    <name type="scientific">Vibrio albus</name>
    <dbReference type="NCBI Taxonomy" id="2200953"/>
    <lineage>
        <taxon>Bacteria</taxon>
        <taxon>Pseudomonadati</taxon>
        <taxon>Pseudomonadota</taxon>
        <taxon>Gammaproteobacteria</taxon>
        <taxon>Vibrionales</taxon>
        <taxon>Vibrionaceae</taxon>
        <taxon>Vibrio</taxon>
    </lineage>
</organism>
<evidence type="ECO:0000313" key="3">
    <source>
        <dbReference type="EMBL" id="PWI33884.1"/>
    </source>
</evidence>
<dbReference type="InterPro" id="IPR016155">
    <property type="entry name" value="Mopterin_synth/thiamin_S_b"/>
</dbReference>
<comment type="similarity">
    <text evidence="1 2">Belongs to the UPF0125 (RnfH) family.</text>
</comment>
<evidence type="ECO:0000256" key="1">
    <source>
        <dbReference type="ARBA" id="ARBA00010645"/>
    </source>
</evidence>
<dbReference type="EMBL" id="QFWT01000003">
    <property type="protein sequence ID" value="PWI33884.1"/>
    <property type="molecule type" value="Genomic_DNA"/>
</dbReference>
<sequence length="88" mass="9928">MKVSVAYALPSEQVWLSVEVEENSTLMTAIHSSGILNMFPEIELDTQKVGVFGKISSLEAILNEGDRVEIYRPIIWQPDDEDDDEDDD</sequence>
<dbReference type="RefSeq" id="WP_109319136.1">
    <property type="nucleotide sequence ID" value="NZ_QFWT01000003.1"/>
</dbReference>
<dbReference type="NCBIfam" id="NF002490">
    <property type="entry name" value="PRK01777.1"/>
    <property type="match status" value="1"/>
</dbReference>
<dbReference type="AlphaFoldDB" id="A0A2U3BAX9"/>
<protein>
    <recommendedName>
        <fullName evidence="2">UPF0125 protein DI392_06710</fullName>
    </recommendedName>
</protein>
<reference evidence="3 4" key="1">
    <citation type="submission" date="2018-05" db="EMBL/GenBank/DDBJ databases">
        <title>Vibrio limimaris sp. nov., isolated from marine sediment.</title>
        <authorList>
            <person name="Li C.-M."/>
        </authorList>
    </citation>
    <scope>NUCLEOTIDE SEQUENCE [LARGE SCALE GENOMIC DNA]</scope>
    <source>
        <strain evidence="3 4">E4404</strain>
    </source>
</reference>
<dbReference type="Proteomes" id="UP000245362">
    <property type="component" value="Unassembled WGS sequence"/>
</dbReference>
<keyword evidence="4" id="KW-1185">Reference proteome</keyword>
<dbReference type="Pfam" id="PF03658">
    <property type="entry name" value="Ub-RnfH"/>
    <property type="match status" value="1"/>
</dbReference>
<dbReference type="PANTHER" id="PTHR37483">
    <property type="entry name" value="UPF0125 PROTEIN RATB"/>
    <property type="match status" value="1"/>
</dbReference>
<dbReference type="PANTHER" id="PTHR37483:SF1">
    <property type="entry name" value="UPF0125 PROTEIN RATB"/>
    <property type="match status" value="1"/>
</dbReference>
<evidence type="ECO:0000313" key="4">
    <source>
        <dbReference type="Proteomes" id="UP000245362"/>
    </source>
</evidence>
<gene>
    <name evidence="3" type="ORF">DI392_06710</name>
</gene>
<dbReference type="SUPFAM" id="SSF54285">
    <property type="entry name" value="MoaD/ThiS"/>
    <property type="match status" value="1"/>
</dbReference>